<protein>
    <submittedName>
        <fullName evidence="1">Uncharacterized protein</fullName>
    </submittedName>
</protein>
<sequence>MEEAVLVWIPEYWPNLGATDFHKQGTLVNSLMGSGNKPAVICHKQFLDTCHK</sequence>
<comment type="caution">
    <text evidence="1">The sequence shown here is derived from an EMBL/GenBank/DDBJ whole genome shotgun (WGS) entry which is preliminary data.</text>
</comment>
<accession>A0ABD1LEI7</accession>
<evidence type="ECO:0000313" key="1">
    <source>
        <dbReference type="EMBL" id="KAL2321944.1"/>
    </source>
</evidence>
<name>A0ABD1LEI7_9FABA</name>
<keyword evidence="2" id="KW-1185">Reference proteome</keyword>
<proteinExistence type="predicted"/>
<organism evidence="1 2">
    <name type="scientific">Flemingia macrophylla</name>
    <dbReference type="NCBI Taxonomy" id="520843"/>
    <lineage>
        <taxon>Eukaryota</taxon>
        <taxon>Viridiplantae</taxon>
        <taxon>Streptophyta</taxon>
        <taxon>Embryophyta</taxon>
        <taxon>Tracheophyta</taxon>
        <taxon>Spermatophyta</taxon>
        <taxon>Magnoliopsida</taxon>
        <taxon>eudicotyledons</taxon>
        <taxon>Gunneridae</taxon>
        <taxon>Pentapetalae</taxon>
        <taxon>rosids</taxon>
        <taxon>fabids</taxon>
        <taxon>Fabales</taxon>
        <taxon>Fabaceae</taxon>
        <taxon>Papilionoideae</taxon>
        <taxon>50 kb inversion clade</taxon>
        <taxon>NPAAA clade</taxon>
        <taxon>indigoferoid/millettioid clade</taxon>
        <taxon>Phaseoleae</taxon>
        <taxon>Flemingia</taxon>
    </lineage>
</organism>
<dbReference type="EMBL" id="JBGMDY010000009">
    <property type="protein sequence ID" value="KAL2321944.1"/>
    <property type="molecule type" value="Genomic_DNA"/>
</dbReference>
<evidence type="ECO:0000313" key="2">
    <source>
        <dbReference type="Proteomes" id="UP001603857"/>
    </source>
</evidence>
<gene>
    <name evidence="1" type="ORF">Fmac_026323</name>
</gene>
<dbReference type="Proteomes" id="UP001603857">
    <property type="component" value="Unassembled WGS sequence"/>
</dbReference>
<reference evidence="1 2" key="1">
    <citation type="submission" date="2024-08" db="EMBL/GenBank/DDBJ databases">
        <title>Insights into the chromosomal genome structure of Flemingia macrophylla.</title>
        <authorList>
            <person name="Ding Y."/>
            <person name="Zhao Y."/>
            <person name="Bi W."/>
            <person name="Wu M."/>
            <person name="Zhao G."/>
            <person name="Gong Y."/>
            <person name="Li W."/>
            <person name="Zhang P."/>
        </authorList>
    </citation>
    <scope>NUCLEOTIDE SEQUENCE [LARGE SCALE GENOMIC DNA]</scope>
    <source>
        <strain evidence="1">DYQJB</strain>
        <tissue evidence="1">Leaf</tissue>
    </source>
</reference>
<dbReference type="AlphaFoldDB" id="A0ABD1LEI7"/>